<protein>
    <recommendedName>
        <fullName evidence="3">Mth938-like domain-containing protein</fullName>
    </recommendedName>
</protein>
<sequence length="124" mass="13036">MDISPLIPAGRQIVKGYGDGGFTIAGIRWEGSVLVLPDRTQPWAPTELAQVTEESFAPLLTLAERPRILLLGCGLRMAPVPAALRAALRAAGITVEPMDTGGACRTFNVLVSEDRSVAAALIAV</sequence>
<dbReference type="STRING" id="1244869.H261_06139"/>
<dbReference type="InterPro" id="IPR007523">
    <property type="entry name" value="NDUFAF3/AAMDC"/>
</dbReference>
<evidence type="ECO:0000313" key="1">
    <source>
        <dbReference type="EMBL" id="EME70788.1"/>
    </source>
</evidence>
<gene>
    <name evidence="1" type="ORF">H261_06139</name>
</gene>
<dbReference type="AlphaFoldDB" id="M3ADD4"/>
<dbReference type="PATRIC" id="fig|1244869.3.peg.1233"/>
<dbReference type="eggNOG" id="COG3737">
    <property type="taxonomic scope" value="Bacteria"/>
</dbReference>
<evidence type="ECO:0000313" key="2">
    <source>
        <dbReference type="Proteomes" id="UP000011744"/>
    </source>
</evidence>
<dbReference type="Proteomes" id="UP000011744">
    <property type="component" value="Unassembled WGS sequence"/>
</dbReference>
<dbReference type="OrthoDB" id="7351393at2"/>
<name>M3ADD4_9PROT</name>
<dbReference type="RefSeq" id="WP_008615473.1">
    <property type="nucleotide sequence ID" value="NZ_AONQ01000012.1"/>
</dbReference>
<proteinExistence type="predicted"/>
<dbReference type="PANTHER" id="PTHR21192:SF2">
    <property type="entry name" value="NADH DEHYDROGENASE [UBIQUINONE] 1 ALPHA SUBCOMPLEX ASSEMBLY FACTOR 3"/>
    <property type="match status" value="1"/>
</dbReference>
<dbReference type="EMBL" id="AONQ01000012">
    <property type="protein sequence ID" value="EME70788.1"/>
    <property type="molecule type" value="Genomic_DNA"/>
</dbReference>
<accession>M3ADD4</accession>
<dbReference type="Pfam" id="PF04430">
    <property type="entry name" value="DUF498"/>
    <property type="match status" value="1"/>
</dbReference>
<evidence type="ECO:0008006" key="3">
    <source>
        <dbReference type="Google" id="ProtNLM"/>
    </source>
</evidence>
<dbReference type="CDD" id="cd00248">
    <property type="entry name" value="Mth938-like"/>
    <property type="match status" value="1"/>
</dbReference>
<dbReference type="SUPFAM" id="SSF64076">
    <property type="entry name" value="MTH938-like"/>
    <property type="match status" value="1"/>
</dbReference>
<keyword evidence="2" id="KW-1185">Reference proteome</keyword>
<organism evidence="1 2">
    <name type="scientific">Paramagnetospirillum caucaseum</name>
    <dbReference type="NCBI Taxonomy" id="1244869"/>
    <lineage>
        <taxon>Bacteria</taxon>
        <taxon>Pseudomonadati</taxon>
        <taxon>Pseudomonadota</taxon>
        <taxon>Alphaproteobacteria</taxon>
        <taxon>Rhodospirillales</taxon>
        <taxon>Magnetospirillaceae</taxon>
        <taxon>Paramagnetospirillum</taxon>
    </lineage>
</organism>
<dbReference type="PANTHER" id="PTHR21192">
    <property type="entry name" value="NUCLEAR PROTEIN E3-3"/>
    <property type="match status" value="1"/>
</dbReference>
<reference evidence="1 2" key="1">
    <citation type="journal article" date="2014" name="Genome Announc.">
        <title>Draft Genome Sequence of Magnetospirillum sp. Strain SO-1, a Freshwater Magnetotactic Bacterium Isolated from the Ol'khovka River, Russia.</title>
        <authorList>
            <person name="Grouzdev D.S."/>
            <person name="Dziuba M.V."/>
            <person name="Sukhacheva M.S."/>
            <person name="Mardanov A.V."/>
            <person name="Beletskiy A.V."/>
            <person name="Kuznetsov B.B."/>
            <person name="Skryabin K.G."/>
        </authorList>
    </citation>
    <scope>NUCLEOTIDE SEQUENCE [LARGE SCALE GENOMIC DNA]</scope>
    <source>
        <strain evidence="1 2">SO-1</strain>
    </source>
</reference>
<dbReference type="Gene3D" id="3.40.1230.10">
    <property type="entry name" value="MTH938-like"/>
    <property type="match status" value="1"/>
</dbReference>
<comment type="caution">
    <text evidence="1">The sequence shown here is derived from an EMBL/GenBank/DDBJ whole genome shotgun (WGS) entry which is preliminary data.</text>
</comment>
<dbReference type="InterPro" id="IPR036748">
    <property type="entry name" value="MTH938-like_sf"/>
</dbReference>